<sequence>MGGVKGARGDVPRETERVLTRKDVEITCCDADGSAIYEAVA</sequence>
<keyword evidence="2" id="KW-1185">Reference proteome</keyword>
<proteinExistence type="predicted"/>
<dbReference type="AlphaFoldDB" id="A0AA88CY77"/>
<name>A0AA88CY77_FICCA</name>
<comment type="caution">
    <text evidence="1">The sequence shown here is derived from an EMBL/GenBank/DDBJ whole genome shotgun (WGS) entry which is preliminary data.</text>
</comment>
<reference evidence="1" key="1">
    <citation type="submission" date="2023-07" db="EMBL/GenBank/DDBJ databases">
        <title>draft genome sequence of fig (Ficus carica).</title>
        <authorList>
            <person name="Takahashi T."/>
            <person name="Nishimura K."/>
        </authorList>
    </citation>
    <scope>NUCLEOTIDE SEQUENCE</scope>
</reference>
<dbReference type="Gramene" id="FCD_00003877-RA">
    <property type="protein sequence ID" value="FCD_00003877-RA:cds"/>
    <property type="gene ID" value="FCD_00003877"/>
</dbReference>
<dbReference type="Proteomes" id="UP001187192">
    <property type="component" value="Unassembled WGS sequence"/>
</dbReference>
<evidence type="ECO:0000313" key="2">
    <source>
        <dbReference type="Proteomes" id="UP001187192"/>
    </source>
</evidence>
<dbReference type="EMBL" id="BTGU01000005">
    <property type="protein sequence ID" value="GMN35141.1"/>
    <property type="molecule type" value="Genomic_DNA"/>
</dbReference>
<protein>
    <submittedName>
        <fullName evidence="1">Uncharacterized protein</fullName>
    </submittedName>
</protein>
<gene>
    <name evidence="1" type="ORF">TIFTF001_005111</name>
</gene>
<organism evidence="1 2">
    <name type="scientific">Ficus carica</name>
    <name type="common">Common fig</name>
    <dbReference type="NCBI Taxonomy" id="3494"/>
    <lineage>
        <taxon>Eukaryota</taxon>
        <taxon>Viridiplantae</taxon>
        <taxon>Streptophyta</taxon>
        <taxon>Embryophyta</taxon>
        <taxon>Tracheophyta</taxon>
        <taxon>Spermatophyta</taxon>
        <taxon>Magnoliopsida</taxon>
        <taxon>eudicotyledons</taxon>
        <taxon>Gunneridae</taxon>
        <taxon>Pentapetalae</taxon>
        <taxon>rosids</taxon>
        <taxon>fabids</taxon>
        <taxon>Rosales</taxon>
        <taxon>Moraceae</taxon>
        <taxon>Ficeae</taxon>
        <taxon>Ficus</taxon>
    </lineage>
</organism>
<evidence type="ECO:0000313" key="1">
    <source>
        <dbReference type="EMBL" id="GMN35141.1"/>
    </source>
</evidence>
<accession>A0AA88CY77</accession>